<dbReference type="InterPro" id="IPR009683">
    <property type="entry name" value="Extensin-like_C"/>
</dbReference>
<feature type="domain" description="Extensin-like C-terminal" evidence="1">
    <location>
        <begin position="61"/>
        <end position="232"/>
    </location>
</feature>
<dbReference type="RefSeq" id="WP_076958734.1">
    <property type="nucleotide sequence ID" value="NZ_MLCO01000188.1"/>
</dbReference>
<reference evidence="2 3" key="1">
    <citation type="submission" date="2016-10" db="EMBL/GenBank/DDBJ databases">
        <title>Draft Genome sequence of Roseomonas sp. strain M3.</title>
        <authorList>
            <person name="Subhash Y."/>
            <person name="Lee S."/>
        </authorList>
    </citation>
    <scope>NUCLEOTIDE SEQUENCE [LARGE SCALE GENOMIC DNA]</scope>
    <source>
        <strain evidence="2 3">M3</strain>
    </source>
</reference>
<dbReference type="OrthoDB" id="9809788at2"/>
<dbReference type="EMBL" id="MLCO01000188">
    <property type="protein sequence ID" value="ONG50451.1"/>
    <property type="molecule type" value="Genomic_DNA"/>
</dbReference>
<evidence type="ECO:0000313" key="3">
    <source>
        <dbReference type="Proteomes" id="UP000188879"/>
    </source>
</evidence>
<dbReference type="Proteomes" id="UP000188879">
    <property type="component" value="Unassembled WGS sequence"/>
</dbReference>
<protein>
    <submittedName>
        <fullName evidence="2">Extensin</fullName>
    </submittedName>
</protein>
<dbReference type="Pfam" id="PF06904">
    <property type="entry name" value="Extensin-like_C"/>
    <property type="match status" value="1"/>
</dbReference>
<sequence length="233" mass="25976">MIRRLLAWLLLLLPLLAGIAYWQGVWRPPPRWDPAAPLDFRAEPNFLTGLKLARMQMQPDSCFAAFEASEMPVARVPDRESDQGCPIRAALRLQGSQVEFSPNRPVVTCPLAAAWALFERHALQQAARQHLGTTVTVVRHLGSYNCRNVYGRAQGRRSQHATANALDIAGFTLADGRSVMLPRDWEAADGRGAFLRAVRDGACRSFRAVLGPDYNAAHRDHFHLDRGPWGRCS</sequence>
<accession>A0A1V2H072</accession>
<name>A0A1V2H072_9PROT</name>
<dbReference type="AlphaFoldDB" id="A0A1V2H072"/>
<proteinExistence type="predicted"/>
<evidence type="ECO:0000259" key="1">
    <source>
        <dbReference type="Pfam" id="PF06904"/>
    </source>
</evidence>
<evidence type="ECO:0000313" key="2">
    <source>
        <dbReference type="EMBL" id="ONG50451.1"/>
    </source>
</evidence>
<organism evidence="2 3">
    <name type="scientific">Teichococcus deserti</name>
    <dbReference type="NCBI Taxonomy" id="1817963"/>
    <lineage>
        <taxon>Bacteria</taxon>
        <taxon>Pseudomonadati</taxon>
        <taxon>Pseudomonadota</taxon>
        <taxon>Alphaproteobacteria</taxon>
        <taxon>Acetobacterales</taxon>
        <taxon>Roseomonadaceae</taxon>
        <taxon>Roseomonas</taxon>
    </lineage>
</organism>
<comment type="caution">
    <text evidence="2">The sequence shown here is derived from an EMBL/GenBank/DDBJ whole genome shotgun (WGS) entry which is preliminary data.</text>
</comment>
<keyword evidence="3" id="KW-1185">Reference proteome</keyword>
<gene>
    <name evidence="2" type="ORF">BKE38_18180</name>
</gene>